<protein>
    <recommendedName>
        <fullName evidence="4">Phage minor structural protein</fullName>
    </recommendedName>
</protein>
<keyword evidence="3" id="KW-1185">Reference proteome</keyword>
<dbReference type="Proteomes" id="UP000532194">
    <property type="component" value="Unassembled WGS sequence"/>
</dbReference>
<dbReference type="AlphaFoldDB" id="A0A7Y0HSC2"/>
<name>A0A7Y0HSC2_9BIFI</name>
<dbReference type="EMBL" id="JAAIII010000003">
    <property type="protein sequence ID" value="NMM93856.1"/>
    <property type="molecule type" value="Genomic_DNA"/>
</dbReference>
<proteinExistence type="predicted"/>
<evidence type="ECO:0000313" key="3">
    <source>
        <dbReference type="Proteomes" id="UP000532194"/>
    </source>
</evidence>
<gene>
    <name evidence="2" type="ORF">G1C95_1043</name>
</gene>
<sequence length="123" mass="14294">MEGFIFDLAEWAVTGVLAVVAGLLWKQMQEYRRRGLEEERRRDEEHAALRRGMQMQLRAQLVEMHHQWVAERGYMPVETKRLFHDMFCAYEALGENGIISSLYEDVKKAHVAPGPDGDEDDDD</sequence>
<reference evidence="2 3" key="1">
    <citation type="submission" date="2020-02" db="EMBL/GenBank/DDBJ databases">
        <title>Characterization of phylogenetic diversity of novel bifidobacterial species isolated in Czech ZOOs.</title>
        <authorList>
            <person name="Lugli G.A."/>
            <person name="Vera N.B."/>
            <person name="Ventura M."/>
        </authorList>
    </citation>
    <scope>NUCLEOTIDE SEQUENCE [LARGE SCALE GENOMIC DNA]</scope>
    <source>
        <strain evidence="2 3">DSM 109957</strain>
    </source>
</reference>
<feature type="transmembrane region" description="Helical" evidence="1">
    <location>
        <begin position="6"/>
        <end position="25"/>
    </location>
</feature>
<keyword evidence="1" id="KW-1133">Transmembrane helix</keyword>
<evidence type="ECO:0000313" key="2">
    <source>
        <dbReference type="EMBL" id="NMM93856.1"/>
    </source>
</evidence>
<comment type="caution">
    <text evidence="2">The sequence shown here is derived from an EMBL/GenBank/DDBJ whole genome shotgun (WGS) entry which is preliminary data.</text>
</comment>
<organism evidence="2 3">
    <name type="scientific">Bifidobacterium oedipodis</name>
    <dbReference type="NCBI Taxonomy" id="2675322"/>
    <lineage>
        <taxon>Bacteria</taxon>
        <taxon>Bacillati</taxon>
        <taxon>Actinomycetota</taxon>
        <taxon>Actinomycetes</taxon>
        <taxon>Bifidobacteriales</taxon>
        <taxon>Bifidobacteriaceae</taxon>
        <taxon>Bifidobacterium</taxon>
    </lineage>
</organism>
<accession>A0A7Y0HSC2</accession>
<evidence type="ECO:0008006" key="4">
    <source>
        <dbReference type="Google" id="ProtNLM"/>
    </source>
</evidence>
<keyword evidence="1" id="KW-0812">Transmembrane</keyword>
<keyword evidence="1" id="KW-0472">Membrane</keyword>
<evidence type="ECO:0000256" key="1">
    <source>
        <dbReference type="SAM" id="Phobius"/>
    </source>
</evidence>